<dbReference type="Proteomes" id="UP000831537">
    <property type="component" value="Chromosome"/>
</dbReference>
<keyword evidence="3" id="KW-1185">Reference proteome</keyword>
<evidence type="ECO:0000313" key="3">
    <source>
        <dbReference type="Proteomes" id="UP000831537"/>
    </source>
</evidence>
<feature type="transmembrane region" description="Helical" evidence="1">
    <location>
        <begin position="6"/>
        <end position="25"/>
    </location>
</feature>
<evidence type="ECO:0000256" key="1">
    <source>
        <dbReference type="SAM" id="Phobius"/>
    </source>
</evidence>
<gene>
    <name evidence="2" type="ORF">MUN87_00660</name>
</gene>
<keyword evidence="1" id="KW-0472">Membrane</keyword>
<dbReference type="EMBL" id="CP095071">
    <property type="protein sequence ID" value="UOQ85452.1"/>
    <property type="molecule type" value="Genomic_DNA"/>
</dbReference>
<reference evidence="2 3" key="1">
    <citation type="submission" date="2022-04" db="EMBL/GenBank/DDBJ databases">
        <title>Gracilibacillus sp. isolated from saltern.</title>
        <authorList>
            <person name="Won M."/>
            <person name="Lee C.-M."/>
            <person name="Woen H.-Y."/>
            <person name="Kwon S.-W."/>
        </authorList>
    </citation>
    <scope>NUCLEOTIDE SEQUENCE [LARGE SCALE GENOMIC DNA]</scope>
    <source>
        <strain evidence="2 3">SSPM10-3</strain>
    </source>
</reference>
<organism evidence="2 3">
    <name type="scientific">Gracilibacillus salinarum</name>
    <dbReference type="NCBI Taxonomy" id="2932255"/>
    <lineage>
        <taxon>Bacteria</taxon>
        <taxon>Bacillati</taxon>
        <taxon>Bacillota</taxon>
        <taxon>Bacilli</taxon>
        <taxon>Bacillales</taxon>
        <taxon>Bacillaceae</taxon>
        <taxon>Gracilibacillus</taxon>
    </lineage>
</organism>
<evidence type="ECO:0008006" key="4">
    <source>
        <dbReference type="Google" id="ProtNLM"/>
    </source>
</evidence>
<keyword evidence="1" id="KW-0812">Transmembrane</keyword>
<proteinExistence type="predicted"/>
<keyword evidence="1" id="KW-1133">Transmembrane helix</keyword>
<protein>
    <recommendedName>
        <fullName evidence="4">YtxH-like protein</fullName>
    </recommendedName>
</protein>
<accession>A0ABY4GMD8</accession>
<dbReference type="RefSeq" id="WP_244744637.1">
    <property type="nucleotide sequence ID" value="NZ_CP095071.1"/>
</dbReference>
<evidence type="ECO:0000313" key="2">
    <source>
        <dbReference type="EMBL" id="UOQ85452.1"/>
    </source>
</evidence>
<name>A0ABY4GMD8_9BACI</name>
<sequence>MMQKRNMIGMVGAAAGVATISYMLMDKDKRTMLMDKWSGVKDYLNTENTDLPIEEAGDPGKDQLENADMVAEGSQFGVDYYNKVKQ</sequence>